<feature type="non-terminal residue" evidence="1">
    <location>
        <position position="1"/>
    </location>
</feature>
<gene>
    <name evidence="2" type="ORF">D910_03159</name>
    <name evidence="1" type="ORF">YQE_01591</name>
</gene>
<sequence>MSYTNETLVSKNNLPICLAITFYAAYCIRPMLVYSLEADNELDNNAKIPDLEYYQYFQGVDGRPGIDFPVYSYIPRTGFSCKGIESGYYADLETNCQVSK</sequence>
<dbReference type="HOGENOM" id="CLU_2308858_0_0_1"/>
<name>N6UMU0_DENPD</name>
<dbReference type="AlphaFoldDB" id="N6UMU0"/>
<dbReference type="Proteomes" id="UP000030742">
    <property type="component" value="Unassembled WGS sequence"/>
</dbReference>
<dbReference type="STRING" id="77166.N6UMU0"/>
<proteinExistence type="predicted"/>
<dbReference type="OrthoDB" id="8194050at2759"/>
<evidence type="ECO:0000313" key="1">
    <source>
        <dbReference type="EMBL" id="ENN82016.1"/>
    </source>
</evidence>
<dbReference type="EMBL" id="KB739995">
    <property type="protein sequence ID" value="ENN82016.1"/>
    <property type="molecule type" value="Genomic_DNA"/>
</dbReference>
<accession>N6UMU0</accession>
<protein>
    <submittedName>
        <fullName evidence="1">Uncharacterized protein</fullName>
    </submittedName>
</protein>
<evidence type="ECO:0000313" key="3">
    <source>
        <dbReference type="Proteomes" id="UP000030742"/>
    </source>
</evidence>
<dbReference type="EMBL" id="KB631748">
    <property type="protein sequence ID" value="ERL85744.1"/>
    <property type="molecule type" value="Genomic_DNA"/>
</dbReference>
<evidence type="ECO:0000313" key="2">
    <source>
        <dbReference type="EMBL" id="ERL85744.1"/>
    </source>
</evidence>
<reference evidence="1 3" key="1">
    <citation type="journal article" date="2013" name="Genome Biol.">
        <title>Draft genome of the mountain pine beetle, Dendroctonus ponderosae Hopkins, a major forest pest.</title>
        <authorList>
            <person name="Keeling C.I."/>
            <person name="Yuen M.M."/>
            <person name="Liao N.Y."/>
            <person name="Docking T.R."/>
            <person name="Chan S.K."/>
            <person name="Taylor G.A."/>
            <person name="Palmquist D.L."/>
            <person name="Jackman S.D."/>
            <person name="Nguyen A."/>
            <person name="Li M."/>
            <person name="Henderson H."/>
            <person name="Janes J.K."/>
            <person name="Zhao Y."/>
            <person name="Pandoh P."/>
            <person name="Moore R."/>
            <person name="Sperling F.A."/>
            <person name="Huber D.P."/>
            <person name="Birol I."/>
            <person name="Jones S.J."/>
            <person name="Bohlmann J."/>
        </authorList>
    </citation>
    <scope>NUCLEOTIDE SEQUENCE</scope>
</reference>
<organism evidence="1">
    <name type="scientific">Dendroctonus ponderosae</name>
    <name type="common">Mountain pine beetle</name>
    <dbReference type="NCBI Taxonomy" id="77166"/>
    <lineage>
        <taxon>Eukaryota</taxon>
        <taxon>Metazoa</taxon>
        <taxon>Ecdysozoa</taxon>
        <taxon>Arthropoda</taxon>
        <taxon>Hexapoda</taxon>
        <taxon>Insecta</taxon>
        <taxon>Pterygota</taxon>
        <taxon>Neoptera</taxon>
        <taxon>Endopterygota</taxon>
        <taxon>Coleoptera</taxon>
        <taxon>Polyphaga</taxon>
        <taxon>Cucujiformia</taxon>
        <taxon>Curculionidae</taxon>
        <taxon>Scolytinae</taxon>
        <taxon>Dendroctonus</taxon>
    </lineage>
</organism>